<evidence type="ECO:0000313" key="2">
    <source>
        <dbReference type="Proteomes" id="UP000887458"/>
    </source>
</evidence>
<proteinExistence type="predicted"/>
<protein>
    <submittedName>
        <fullName evidence="1">Uncharacterized protein</fullName>
    </submittedName>
</protein>
<evidence type="ECO:0000313" key="1">
    <source>
        <dbReference type="EMBL" id="KAH9426771.1"/>
    </source>
</evidence>
<name>A0ABQ8JVW8_DERPT</name>
<sequence length="106" mass="12403">MAINFKINKENRILPYVKDVDDISLQRFATLYSIILNCLLDSRHNKSVTFNIIQIPVHYANIRLVVPGKSFITIFMAPFQLWSRETETLNYDSTLLDSNRMFFSNV</sequence>
<dbReference type="EMBL" id="NJHN03000008">
    <property type="protein sequence ID" value="KAH9426771.1"/>
    <property type="molecule type" value="Genomic_DNA"/>
</dbReference>
<keyword evidence="2" id="KW-1185">Reference proteome</keyword>
<gene>
    <name evidence="1" type="ORF">DERP_002871</name>
</gene>
<reference evidence="1 2" key="2">
    <citation type="journal article" date="2022" name="Mol. Biol. Evol.">
        <title>Comparative Genomics Reveals Insights into the Divergent Evolution of Astigmatic Mites and Household Pest Adaptations.</title>
        <authorList>
            <person name="Xiong Q."/>
            <person name="Wan A.T."/>
            <person name="Liu X."/>
            <person name="Fung C.S."/>
            <person name="Xiao X."/>
            <person name="Malainual N."/>
            <person name="Hou J."/>
            <person name="Wang L."/>
            <person name="Wang M."/>
            <person name="Yang K.Y."/>
            <person name="Cui Y."/>
            <person name="Leung E.L."/>
            <person name="Nong W."/>
            <person name="Shin S.K."/>
            <person name="Au S.W."/>
            <person name="Jeong K.Y."/>
            <person name="Chew F.T."/>
            <person name="Hui J.H."/>
            <person name="Leung T.F."/>
            <person name="Tungtrongchitr A."/>
            <person name="Zhong N."/>
            <person name="Liu Z."/>
            <person name="Tsui S.K."/>
        </authorList>
    </citation>
    <scope>NUCLEOTIDE SEQUENCE [LARGE SCALE GENOMIC DNA]</scope>
    <source>
        <strain evidence="1">Derp</strain>
    </source>
</reference>
<comment type="caution">
    <text evidence="1">The sequence shown here is derived from an EMBL/GenBank/DDBJ whole genome shotgun (WGS) entry which is preliminary data.</text>
</comment>
<reference evidence="1 2" key="1">
    <citation type="journal article" date="2018" name="J. Allergy Clin. Immunol.">
        <title>High-quality assembly of Dermatophagoides pteronyssinus genome and transcriptome reveals a wide range of novel allergens.</title>
        <authorList>
            <person name="Liu X.Y."/>
            <person name="Yang K.Y."/>
            <person name="Wang M.Q."/>
            <person name="Kwok J.S."/>
            <person name="Zeng X."/>
            <person name="Yang Z."/>
            <person name="Xiao X.J."/>
            <person name="Lau C.P."/>
            <person name="Li Y."/>
            <person name="Huang Z.M."/>
            <person name="Ba J.G."/>
            <person name="Yim A.K."/>
            <person name="Ouyang C.Y."/>
            <person name="Ngai S.M."/>
            <person name="Chan T.F."/>
            <person name="Leung E.L."/>
            <person name="Liu L."/>
            <person name="Liu Z.G."/>
            <person name="Tsui S.K."/>
        </authorList>
    </citation>
    <scope>NUCLEOTIDE SEQUENCE [LARGE SCALE GENOMIC DNA]</scope>
    <source>
        <strain evidence="1">Derp</strain>
    </source>
</reference>
<accession>A0ABQ8JVW8</accession>
<dbReference type="Proteomes" id="UP000887458">
    <property type="component" value="Unassembled WGS sequence"/>
</dbReference>
<organism evidence="1 2">
    <name type="scientific">Dermatophagoides pteronyssinus</name>
    <name type="common">European house dust mite</name>
    <dbReference type="NCBI Taxonomy" id="6956"/>
    <lineage>
        <taxon>Eukaryota</taxon>
        <taxon>Metazoa</taxon>
        <taxon>Ecdysozoa</taxon>
        <taxon>Arthropoda</taxon>
        <taxon>Chelicerata</taxon>
        <taxon>Arachnida</taxon>
        <taxon>Acari</taxon>
        <taxon>Acariformes</taxon>
        <taxon>Sarcoptiformes</taxon>
        <taxon>Astigmata</taxon>
        <taxon>Psoroptidia</taxon>
        <taxon>Analgoidea</taxon>
        <taxon>Pyroglyphidae</taxon>
        <taxon>Dermatophagoidinae</taxon>
        <taxon>Dermatophagoides</taxon>
    </lineage>
</organism>